<reference evidence="2" key="1">
    <citation type="journal article" date="2015" name="Nature">
        <title>Complex archaea that bridge the gap between prokaryotes and eukaryotes.</title>
        <authorList>
            <person name="Spang A."/>
            <person name="Saw J.H."/>
            <person name="Jorgensen S.L."/>
            <person name="Zaremba-Niedzwiedzka K."/>
            <person name="Martijn J."/>
            <person name="Lind A.E."/>
            <person name="van Eijk R."/>
            <person name="Schleper C."/>
            <person name="Guy L."/>
            <person name="Ettema T.J."/>
        </authorList>
    </citation>
    <scope>NUCLEOTIDE SEQUENCE</scope>
</reference>
<organism evidence="2">
    <name type="scientific">marine sediment metagenome</name>
    <dbReference type="NCBI Taxonomy" id="412755"/>
    <lineage>
        <taxon>unclassified sequences</taxon>
        <taxon>metagenomes</taxon>
        <taxon>ecological metagenomes</taxon>
    </lineage>
</organism>
<comment type="caution">
    <text evidence="2">The sequence shown here is derived from an EMBL/GenBank/DDBJ whole genome shotgun (WGS) entry which is preliminary data.</text>
</comment>
<evidence type="ECO:0000256" key="1">
    <source>
        <dbReference type="SAM" id="Coils"/>
    </source>
</evidence>
<gene>
    <name evidence="2" type="ORF">LCGC14_0468890</name>
</gene>
<dbReference type="AlphaFoldDB" id="A0A0F9VLM6"/>
<evidence type="ECO:0000313" key="2">
    <source>
        <dbReference type="EMBL" id="KKN66703.1"/>
    </source>
</evidence>
<proteinExistence type="predicted"/>
<name>A0A0F9VLM6_9ZZZZ</name>
<sequence length="137" mass="16108">MRRRTALQQLREDDPVVQRLVKILQKVNRVSAALRDNLEQLTTQEANYLAEAAREAVEAYGFDWFWYATVLSDMAETSNNVFDLDEQAARWIDFLDDQYNAAMELDLRATELDYPDDHLVFQFVDKIEEVLNLRMDD</sequence>
<dbReference type="EMBL" id="LAZR01000493">
    <property type="protein sequence ID" value="KKN66703.1"/>
    <property type="molecule type" value="Genomic_DNA"/>
</dbReference>
<protein>
    <submittedName>
        <fullName evidence="2">Uncharacterized protein</fullName>
    </submittedName>
</protein>
<accession>A0A0F9VLM6</accession>
<feature type="coiled-coil region" evidence="1">
    <location>
        <begin position="24"/>
        <end position="51"/>
    </location>
</feature>
<keyword evidence="1" id="KW-0175">Coiled coil</keyword>